<sequence>PDPAVAGRKRQALGDEDDSERPLTLSTLLEALKENREEIVAKEGGDPSRIEVEYGTANLWYNSVKLASGVTSAPSGASVEKAGWVHLGNLTRQIGGSEDAVTTRWGDLRKALM</sequence>
<evidence type="ECO:0000313" key="2">
    <source>
        <dbReference type="EMBL" id="CAE7158331.1"/>
    </source>
</evidence>
<dbReference type="EMBL" id="CAJNJA010001280">
    <property type="protein sequence ID" value="CAE7158331.1"/>
    <property type="molecule type" value="Genomic_DNA"/>
</dbReference>
<reference evidence="2" key="1">
    <citation type="submission" date="2021-02" db="EMBL/GenBank/DDBJ databases">
        <authorList>
            <person name="Dougan E. K."/>
            <person name="Rhodes N."/>
            <person name="Thang M."/>
            <person name="Chan C."/>
        </authorList>
    </citation>
    <scope>NUCLEOTIDE SEQUENCE</scope>
</reference>
<feature type="non-terminal residue" evidence="2">
    <location>
        <position position="1"/>
    </location>
</feature>
<proteinExistence type="predicted"/>
<dbReference type="AlphaFoldDB" id="A0A812IT53"/>
<gene>
    <name evidence="2" type="ORF">SNEC2469_LOCUS325</name>
</gene>
<comment type="caution">
    <text evidence="2">The sequence shown here is derived from an EMBL/GenBank/DDBJ whole genome shotgun (WGS) entry which is preliminary data.</text>
</comment>
<accession>A0A812IT53</accession>
<name>A0A812IT53_9DINO</name>
<organism evidence="2 3">
    <name type="scientific">Symbiodinium necroappetens</name>
    <dbReference type="NCBI Taxonomy" id="1628268"/>
    <lineage>
        <taxon>Eukaryota</taxon>
        <taxon>Sar</taxon>
        <taxon>Alveolata</taxon>
        <taxon>Dinophyceae</taxon>
        <taxon>Suessiales</taxon>
        <taxon>Symbiodiniaceae</taxon>
        <taxon>Symbiodinium</taxon>
    </lineage>
</organism>
<evidence type="ECO:0000313" key="3">
    <source>
        <dbReference type="Proteomes" id="UP000601435"/>
    </source>
</evidence>
<dbReference type="Proteomes" id="UP000601435">
    <property type="component" value="Unassembled WGS sequence"/>
</dbReference>
<dbReference type="OrthoDB" id="416828at2759"/>
<keyword evidence="3" id="KW-1185">Reference proteome</keyword>
<feature type="region of interest" description="Disordered" evidence="1">
    <location>
        <begin position="1"/>
        <end position="23"/>
    </location>
</feature>
<evidence type="ECO:0000256" key="1">
    <source>
        <dbReference type="SAM" id="MobiDB-lite"/>
    </source>
</evidence>
<protein>
    <submittedName>
        <fullName evidence="2">Uncharacterized protein</fullName>
    </submittedName>
</protein>